<dbReference type="Proteomes" id="UP000027432">
    <property type="component" value="Unassembled WGS sequence"/>
</dbReference>
<name>A0A074J8I1_9RHOB</name>
<comment type="catalytic activity">
    <reaction evidence="1">
        <text>2-phosphoglycolate + H2O = glycolate + phosphate</text>
        <dbReference type="Rhea" id="RHEA:14369"/>
        <dbReference type="ChEBI" id="CHEBI:15377"/>
        <dbReference type="ChEBI" id="CHEBI:29805"/>
        <dbReference type="ChEBI" id="CHEBI:43474"/>
        <dbReference type="ChEBI" id="CHEBI:58033"/>
        <dbReference type="EC" id="3.1.3.18"/>
    </reaction>
</comment>
<dbReference type="InterPro" id="IPR036412">
    <property type="entry name" value="HAD-like_sf"/>
</dbReference>
<reference evidence="5 6" key="1">
    <citation type="submission" date="2013-07" db="EMBL/GenBank/DDBJ databases">
        <title>Thioclava pacifica DSM 10166 Genome Sequencing.</title>
        <authorList>
            <person name="Lai Q."/>
            <person name="Shao Z."/>
        </authorList>
    </citation>
    <scope>NUCLEOTIDE SEQUENCE [LARGE SCALE GENOMIC DNA]</scope>
    <source>
        <strain evidence="5 6">DSM 10166</strain>
    </source>
</reference>
<protein>
    <recommendedName>
        <fullName evidence="4">phosphoglycolate phosphatase</fullName>
        <ecNumber evidence="4">3.1.3.18</ecNumber>
    </recommendedName>
</protein>
<dbReference type="InterPro" id="IPR050155">
    <property type="entry name" value="HAD-like_hydrolase_sf"/>
</dbReference>
<dbReference type="InterPro" id="IPR023198">
    <property type="entry name" value="PGP-like_dom2"/>
</dbReference>
<dbReference type="SFLD" id="SFLDG01129">
    <property type="entry name" value="C1.5:_HAD__Beta-PGM__Phosphata"/>
    <property type="match status" value="1"/>
</dbReference>
<dbReference type="PANTHER" id="PTHR43434">
    <property type="entry name" value="PHOSPHOGLYCOLATE PHOSPHATASE"/>
    <property type="match status" value="1"/>
</dbReference>
<evidence type="ECO:0000256" key="1">
    <source>
        <dbReference type="ARBA" id="ARBA00000830"/>
    </source>
</evidence>
<dbReference type="Pfam" id="PF00702">
    <property type="entry name" value="Hydrolase"/>
    <property type="match status" value="1"/>
</dbReference>
<dbReference type="STRING" id="1353537.TP2_08030"/>
<evidence type="ECO:0000256" key="4">
    <source>
        <dbReference type="ARBA" id="ARBA00013078"/>
    </source>
</evidence>
<comment type="caution">
    <text evidence="5">The sequence shown here is derived from an EMBL/GenBank/DDBJ whole genome shotgun (WGS) entry which is preliminary data.</text>
</comment>
<comment type="similarity">
    <text evidence="3">Belongs to the HAD-like hydrolase superfamily. CbbY/CbbZ/Gph/YieH family.</text>
</comment>
<evidence type="ECO:0000256" key="3">
    <source>
        <dbReference type="ARBA" id="ARBA00006171"/>
    </source>
</evidence>
<dbReference type="RefSeq" id="WP_038077172.1">
    <property type="nucleotide sequence ID" value="NZ_AUND01000023.1"/>
</dbReference>
<dbReference type="GO" id="GO:0008967">
    <property type="term" value="F:phosphoglycolate phosphatase activity"/>
    <property type="evidence" value="ECO:0007669"/>
    <property type="project" value="UniProtKB-EC"/>
</dbReference>
<dbReference type="SFLD" id="SFLDS00003">
    <property type="entry name" value="Haloacid_Dehalogenase"/>
    <property type="match status" value="1"/>
</dbReference>
<keyword evidence="6" id="KW-1185">Reference proteome</keyword>
<dbReference type="SUPFAM" id="SSF56784">
    <property type="entry name" value="HAD-like"/>
    <property type="match status" value="1"/>
</dbReference>
<dbReference type="OrthoDB" id="9797743at2"/>
<dbReference type="InterPro" id="IPR023214">
    <property type="entry name" value="HAD_sf"/>
</dbReference>
<evidence type="ECO:0000313" key="6">
    <source>
        <dbReference type="Proteomes" id="UP000027432"/>
    </source>
</evidence>
<evidence type="ECO:0000313" key="5">
    <source>
        <dbReference type="EMBL" id="KEO52879.1"/>
    </source>
</evidence>
<proteinExistence type="inferred from homology"/>
<dbReference type="GO" id="GO:0006281">
    <property type="term" value="P:DNA repair"/>
    <property type="evidence" value="ECO:0007669"/>
    <property type="project" value="TreeGrafter"/>
</dbReference>
<dbReference type="AlphaFoldDB" id="A0A074J8I1"/>
<dbReference type="InterPro" id="IPR006439">
    <property type="entry name" value="HAD-SF_hydro_IA"/>
</dbReference>
<dbReference type="NCBIfam" id="TIGR01549">
    <property type="entry name" value="HAD-SF-IA-v1"/>
    <property type="match status" value="1"/>
</dbReference>
<dbReference type="NCBIfam" id="TIGR01509">
    <property type="entry name" value="HAD-SF-IA-v3"/>
    <property type="match status" value="1"/>
</dbReference>
<dbReference type="eggNOG" id="COG0546">
    <property type="taxonomic scope" value="Bacteria"/>
</dbReference>
<dbReference type="Gene3D" id="1.10.150.240">
    <property type="entry name" value="Putative phosphatase, domain 2"/>
    <property type="match status" value="1"/>
</dbReference>
<gene>
    <name evidence="5" type="ORF">TP2_08030</name>
</gene>
<comment type="pathway">
    <text evidence="2">Organic acid metabolism; glycolate biosynthesis; glycolate from 2-phosphoglycolate: step 1/1.</text>
</comment>
<organism evidence="5 6">
    <name type="scientific">Thioclava pacifica DSM 10166</name>
    <dbReference type="NCBI Taxonomy" id="1353537"/>
    <lineage>
        <taxon>Bacteria</taxon>
        <taxon>Pseudomonadati</taxon>
        <taxon>Pseudomonadota</taxon>
        <taxon>Alphaproteobacteria</taxon>
        <taxon>Rhodobacterales</taxon>
        <taxon>Paracoccaceae</taxon>
        <taxon>Thioclava</taxon>
    </lineage>
</organism>
<sequence>MAGGRIRAVLFDKDGTLFDFDATWGAWAKARIEAMAEDPAHAQAMAEAIGFDLEITEFDPHSAVIAGTVEEAATLLLPHLPGRELSGLVEELEEAAREVPLVAPVPLAELLGGLKARGLRLGICTNDAESTARAHAERAGVSQMFDAIIGYDSGHGAKPTPRPLLAFADGLGIDPSEVVMVGDSLHDMNAARAAGMIAVAVLSGPAGRAELEPAADAVLDHIGGLPDWLTQSGR</sequence>
<dbReference type="Gene3D" id="3.40.50.1000">
    <property type="entry name" value="HAD superfamily/HAD-like"/>
    <property type="match status" value="1"/>
</dbReference>
<accession>A0A074J8I1</accession>
<dbReference type="EMBL" id="AUND01000023">
    <property type="protein sequence ID" value="KEO52879.1"/>
    <property type="molecule type" value="Genomic_DNA"/>
</dbReference>
<evidence type="ECO:0000256" key="2">
    <source>
        <dbReference type="ARBA" id="ARBA00004818"/>
    </source>
</evidence>
<dbReference type="EC" id="3.1.3.18" evidence="4"/>
<dbReference type="PANTHER" id="PTHR43434:SF1">
    <property type="entry name" value="PHOSPHOGLYCOLATE PHOSPHATASE"/>
    <property type="match status" value="1"/>
</dbReference>
<dbReference type="PRINTS" id="PR00413">
    <property type="entry name" value="HADHALOGNASE"/>
</dbReference>